<dbReference type="InterPro" id="IPR018247">
    <property type="entry name" value="EF_Hand_1_Ca_BS"/>
</dbReference>
<evidence type="ECO:0000256" key="1">
    <source>
        <dbReference type="ARBA" id="ARBA00022837"/>
    </source>
</evidence>
<dbReference type="OrthoDB" id="191686at2759"/>
<gene>
    <name evidence="3" type="ORF">PSON_ATCC_30995.1.T0190169</name>
</gene>
<proteinExistence type="predicted"/>
<dbReference type="GO" id="GO:0005509">
    <property type="term" value="F:calcium ion binding"/>
    <property type="evidence" value="ECO:0007669"/>
    <property type="project" value="InterPro"/>
</dbReference>
<evidence type="ECO:0000259" key="2">
    <source>
        <dbReference type="PROSITE" id="PS50222"/>
    </source>
</evidence>
<comment type="caution">
    <text evidence="3">The sequence shown here is derived from an EMBL/GenBank/DDBJ whole genome shotgun (WGS) entry which is preliminary data.</text>
</comment>
<dbReference type="Pfam" id="PF13499">
    <property type="entry name" value="EF-hand_7"/>
    <property type="match status" value="1"/>
</dbReference>
<dbReference type="Proteomes" id="UP000692954">
    <property type="component" value="Unassembled WGS sequence"/>
</dbReference>
<evidence type="ECO:0000313" key="4">
    <source>
        <dbReference type="Proteomes" id="UP000692954"/>
    </source>
</evidence>
<evidence type="ECO:0000313" key="3">
    <source>
        <dbReference type="EMBL" id="CAD8064544.1"/>
    </source>
</evidence>
<feature type="domain" description="EF-hand" evidence="2">
    <location>
        <begin position="91"/>
        <end position="126"/>
    </location>
</feature>
<dbReference type="AlphaFoldDB" id="A0A8S1LP90"/>
<dbReference type="InterPro" id="IPR051001">
    <property type="entry name" value="Calbindin_Ca-bind"/>
</dbReference>
<reference evidence="3" key="1">
    <citation type="submission" date="2021-01" db="EMBL/GenBank/DDBJ databases">
        <authorList>
            <consortium name="Genoscope - CEA"/>
            <person name="William W."/>
        </authorList>
    </citation>
    <scope>NUCLEOTIDE SEQUENCE</scope>
</reference>
<dbReference type="EMBL" id="CAJJDN010000019">
    <property type="protein sequence ID" value="CAD8064544.1"/>
    <property type="molecule type" value="Genomic_DNA"/>
</dbReference>
<dbReference type="GO" id="GO:0005634">
    <property type="term" value="C:nucleus"/>
    <property type="evidence" value="ECO:0007669"/>
    <property type="project" value="TreeGrafter"/>
</dbReference>
<sequence>MQREQAVQIAGQLYDYYTKKGSLDIQSMMVNNYKMMGKQYQIQQEDVEEYKQVIGTGQKKDFEQLCIRYFCSAIPIVSIQKKPKYSKIVNERLELARKIFRKFDSDNSGSITSDEVRGLLIETYKQVGINNYQPTEQDLKEWMNMTDTNGDGLISIEEFEDLVIRSLQSSGLEIYQK</sequence>
<keyword evidence="4" id="KW-1185">Reference proteome</keyword>
<dbReference type="PANTHER" id="PTHR19972">
    <property type="entry name" value="CALBINDIN"/>
    <property type="match status" value="1"/>
</dbReference>
<name>A0A8S1LP90_9CILI</name>
<feature type="domain" description="EF-hand" evidence="2">
    <location>
        <begin position="134"/>
        <end position="169"/>
    </location>
</feature>
<keyword evidence="1" id="KW-0106">Calcium</keyword>
<accession>A0A8S1LP90</accession>
<dbReference type="CDD" id="cd00051">
    <property type="entry name" value="EFh"/>
    <property type="match status" value="1"/>
</dbReference>
<protein>
    <recommendedName>
        <fullName evidence="2">EF-hand domain-containing protein</fullName>
    </recommendedName>
</protein>
<dbReference type="PROSITE" id="PS50222">
    <property type="entry name" value="EF_HAND_2"/>
    <property type="match status" value="2"/>
</dbReference>
<organism evidence="3 4">
    <name type="scientific">Paramecium sonneborni</name>
    <dbReference type="NCBI Taxonomy" id="65129"/>
    <lineage>
        <taxon>Eukaryota</taxon>
        <taxon>Sar</taxon>
        <taxon>Alveolata</taxon>
        <taxon>Ciliophora</taxon>
        <taxon>Intramacronucleata</taxon>
        <taxon>Oligohymenophorea</taxon>
        <taxon>Peniculida</taxon>
        <taxon>Parameciidae</taxon>
        <taxon>Paramecium</taxon>
    </lineage>
</organism>
<dbReference type="GO" id="GO:0005829">
    <property type="term" value="C:cytosol"/>
    <property type="evidence" value="ECO:0007669"/>
    <property type="project" value="TreeGrafter"/>
</dbReference>
<dbReference type="SMART" id="SM00054">
    <property type="entry name" value="EFh"/>
    <property type="match status" value="2"/>
</dbReference>
<dbReference type="PROSITE" id="PS00018">
    <property type="entry name" value="EF_HAND_1"/>
    <property type="match status" value="2"/>
</dbReference>
<dbReference type="GO" id="GO:0051480">
    <property type="term" value="P:regulation of cytosolic calcium ion concentration"/>
    <property type="evidence" value="ECO:0007669"/>
    <property type="project" value="TreeGrafter"/>
</dbReference>
<dbReference type="PANTHER" id="PTHR19972:SF10">
    <property type="entry name" value="CALBINDIN-32"/>
    <property type="match status" value="1"/>
</dbReference>
<dbReference type="InterPro" id="IPR002048">
    <property type="entry name" value="EF_hand_dom"/>
</dbReference>